<dbReference type="EMBL" id="BGPR01220895">
    <property type="protein sequence ID" value="GBN62211.1"/>
    <property type="molecule type" value="Genomic_DNA"/>
</dbReference>
<gene>
    <name evidence="1" type="ORF">AVEN_79153_1</name>
</gene>
<accession>A0A4Y2QFE9</accession>
<sequence length="105" mass="11949">MVLLSRTITNHYSSFQNSIMTFGPINPIDSPYGQFVCNYTHPRKILCCVAFGHRVRFIGQLNGSKDSCEVNHVSLREYGMHFHPRIPIQRTGDPLGSELGGIQWR</sequence>
<reference evidence="1 2" key="1">
    <citation type="journal article" date="2019" name="Sci. Rep.">
        <title>Orb-weaving spider Araneus ventricosus genome elucidates the spidroin gene catalogue.</title>
        <authorList>
            <person name="Kono N."/>
            <person name="Nakamura H."/>
            <person name="Ohtoshi R."/>
            <person name="Moran D.A.P."/>
            <person name="Shinohara A."/>
            <person name="Yoshida Y."/>
            <person name="Fujiwara M."/>
            <person name="Mori M."/>
            <person name="Tomita M."/>
            <person name="Arakawa K."/>
        </authorList>
    </citation>
    <scope>NUCLEOTIDE SEQUENCE [LARGE SCALE GENOMIC DNA]</scope>
</reference>
<dbReference type="Proteomes" id="UP000499080">
    <property type="component" value="Unassembled WGS sequence"/>
</dbReference>
<proteinExistence type="predicted"/>
<organism evidence="1 2">
    <name type="scientific">Araneus ventricosus</name>
    <name type="common">Orbweaver spider</name>
    <name type="synonym">Epeira ventricosa</name>
    <dbReference type="NCBI Taxonomy" id="182803"/>
    <lineage>
        <taxon>Eukaryota</taxon>
        <taxon>Metazoa</taxon>
        <taxon>Ecdysozoa</taxon>
        <taxon>Arthropoda</taxon>
        <taxon>Chelicerata</taxon>
        <taxon>Arachnida</taxon>
        <taxon>Araneae</taxon>
        <taxon>Araneomorphae</taxon>
        <taxon>Entelegynae</taxon>
        <taxon>Araneoidea</taxon>
        <taxon>Araneidae</taxon>
        <taxon>Araneus</taxon>
    </lineage>
</organism>
<name>A0A4Y2QFE9_ARAVE</name>
<protein>
    <submittedName>
        <fullName evidence="1">Uncharacterized protein</fullName>
    </submittedName>
</protein>
<keyword evidence="2" id="KW-1185">Reference proteome</keyword>
<evidence type="ECO:0000313" key="2">
    <source>
        <dbReference type="Proteomes" id="UP000499080"/>
    </source>
</evidence>
<evidence type="ECO:0000313" key="1">
    <source>
        <dbReference type="EMBL" id="GBN62211.1"/>
    </source>
</evidence>
<dbReference type="AlphaFoldDB" id="A0A4Y2QFE9"/>
<comment type="caution">
    <text evidence="1">The sequence shown here is derived from an EMBL/GenBank/DDBJ whole genome shotgun (WGS) entry which is preliminary data.</text>
</comment>